<gene>
    <name evidence="1" type="ORF">CALCODRAFT_536682</name>
</gene>
<dbReference type="STRING" id="1353952.A0A165HLQ0"/>
<protein>
    <submittedName>
        <fullName evidence="1">Uncharacterized protein</fullName>
    </submittedName>
</protein>
<dbReference type="EMBL" id="KV423940">
    <property type="protein sequence ID" value="KZT59448.1"/>
    <property type="molecule type" value="Genomic_DNA"/>
</dbReference>
<sequence>MLIDSALPVSKLRWTRTEFGLADTEDTAVMWHRDVMEVVTALVGDPRFTAHLRFAPERHYIDDKKEYRLLSEMWTGNWWWRTQVSMCSRFFAFAVIPLIIGSDKTLLTQHTGDRYGYPVYLTIGNLPKAIRRCPSQKAIIPIALLPTNKFGGLRWSEEKCRIARQRLFHQCLTHLLEPIVGPGTTGIHLKSGDGALRLCYPFLSAYVADYPEQGQVACTMSLRCPQIQEPTATLHSSTGPEQAVDRDTHNNTQHALTQLKYNPSTHTKKGKLRSGMTVIKALSLTPVPDPFFAKLPHCQIHLALFPDILHQLLQGMLKHLLGWITDIMGTRALDMGFQSLPPTHGARFFEHGITTLAQMTGEEYKDMARVLFGLLCGSRALKEAGELGTSMMRASGALMDFYYLASLGCHSEQSVVLLRKALLTFHANKHAFVKLGARRRKDGDEENFFRIPKLHSLVHYMESILEGGALDNFNTSTMEQLHANVKRAFRESSGREDTAFEEMTIWLSRDEAVSAFDATVAWRRHGAYSSFSIIWRCTAHNLQKVRVEEQHPRHTQKAVRKIPGRAMSAVAL</sequence>
<dbReference type="Pfam" id="PF18759">
    <property type="entry name" value="Plavaka"/>
    <property type="match status" value="1"/>
</dbReference>
<evidence type="ECO:0000313" key="1">
    <source>
        <dbReference type="EMBL" id="KZT59448.1"/>
    </source>
</evidence>
<keyword evidence="2" id="KW-1185">Reference proteome</keyword>
<reference evidence="1 2" key="1">
    <citation type="journal article" date="2016" name="Mol. Biol. Evol.">
        <title>Comparative Genomics of Early-Diverging Mushroom-Forming Fungi Provides Insights into the Origins of Lignocellulose Decay Capabilities.</title>
        <authorList>
            <person name="Nagy L.G."/>
            <person name="Riley R."/>
            <person name="Tritt A."/>
            <person name="Adam C."/>
            <person name="Daum C."/>
            <person name="Floudas D."/>
            <person name="Sun H."/>
            <person name="Yadav J.S."/>
            <person name="Pangilinan J."/>
            <person name="Larsson K.H."/>
            <person name="Matsuura K."/>
            <person name="Barry K."/>
            <person name="Labutti K."/>
            <person name="Kuo R."/>
            <person name="Ohm R.A."/>
            <person name="Bhattacharya S.S."/>
            <person name="Shirouzu T."/>
            <person name="Yoshinaga Y."/>
            <person name="Martin F.M."/>
            <person name="Grigoriev I.V."/>
            <person name="Hibbett D.S."/>
        </authorList>
    </citation>
    <scope>NUCLEOTIDE SEQUENCE [LARGE SCALE GENOMIC DNA]</scope>
    <source>
        <strain evidence="1 2">HHB12733</strain>
    </source>
</reference>
<evidence type="ECO:0000313" key="2">
    <source>
        <dbReference type="Proteomes" id="UP000076842"/>
    </source>
</evidence>
<proteinExistence type="predicted"/>
<dbReference type="OrthoDB" id="2418900at2759"/>
<organism evidence="1 2">
    <name type="scientific">Calocera cornea HHB12733</name>
    <dbReference type="NCBI Taxonomy" id="1353952"/>
    <lineage>
        <taxon>Eukaryota</taxon>
        <taxon>Fungi</taxon>
        <taxon>Dikarya</taxon>
        <taxon>Basidiomycota</taxon>
        <taxon>Agaricomycotina</taxon>
        <taxon>Dacrymycetes</taxon>
        <taxon>Dacrymycetales</taxon>
        <taxon>Dacrymycetaceae</taxon>
        <taxon>Calocera</taxon>
    </lineage>
</organism>
<dbReference type="InterPro" id="IPR041078">
    <property type="entry name" value="Plavaka"/>
</dbReference>
<name>A0A165HLQ0_9BASI</name>
<dbReference type="InParanoid" id="A0A165HLQ0"/>
<dbReference type="Proteomes" id="UP000076842">
    <property type="component" value="Unassembled WGS sequence"/>
</dbReference>
<dbReference type="AlphaFoldDB" id="A0A165HLQ0"/>
<accession>A0A165HLQ0</accession>